<dbReference type="PROSITE" id="PS51257">
    <property type="entry name" value="PROKAR_LIPOPROTEIN"/>
    <property type="match status" value="1"/>
</dbReference>
<reference evidence="2" key="1">
    <citation type="submission" date="2015-09" db="EMBL/GenBank/DDBJ databases">
        <title>Draft Genome Sequences of Two Novel Amoeba-resistant Intranuclear Bacteria, Candidatus Berkiella cookevillensis and Candidatus Berkiella aquae.</title>
        <authorList>
            <person name="Mehari Y.T."/>
            <person name="Arivett B.A."/>
            <person name="Farone A.L."/>
            <person name="Gunderson J.H."/>
            <person name="Farone M.B."/>
        </authorList>
    </citation>
    <scope>NUCLEOTIDE SEQUENCE [LARGE SCALE GENOMIC DNA]</scope>
    <source>
        <strain evidence="2">CC99</strain>
    </source>
</reference>
<organism evidence="2">
    <name type="scientific">Candidatus Berkiella cookevillensis</name>
    <dbReference type="NCBI Taxonomy" id="437022"/>
    <lineage>
        <taxon>Bacteria</taxon>
        <taxon>Pseudomonadati</taxon>
        <taxon>Pseudomonadota</taxon>
        <taxon>Gammaproteobacteria</taxon>
        <taxon>Candidatus Berkiellales</taxon>
        <taxon>Candidatus Berkiellaceae</taxon>
        <taxon>Candidatus Berkiella</taxon>
    </lineage>
</organism>
<protein>
    <submittedName>
        <fullName evidence="3">Alginate export family protein</fullName>
    </submittedName>
</protein>
<reference evidence="3" key="2">
    <citation type="journal article" date="2016" name="Genome Announc.">
        <title>Draft Genome Sequences of Two Novel Amoeba-Resistant Intranuclear Bacteria, 'Candidatus Berkiella cookevillensis' and 'Candidatus Berkiella aquae'.</title>
        <authorList>
            <person name="Mehari Y.T."/>
            <person name="Arivett B.A."/>
            <person name="Farone A.L."/>
            <person name="Gunderson J.H."/>
            <person name="Farone M.B."/>
        </authorList>
    </citation>
    <scope>NUCLEOTIDE SEQUENCE</scope>
    <source>
        <strain evidence="3">CC99</strain>
    </source>
</reference>
<reference evidence="3" key="3">
    <citation type="submission" date="2021-06" db="EMBL/GenBank/DDBJ databases">
        <title>Genomic Description and Analysis of Intracellular Bacteria, Candidatus Berkiella cookevillensis and Candidatus Berkiella aquae.</title>
        <authorList>
            <person name="Kidane D.T."/>
            <person name="Mehari Y.T."/>
            <person name="Rice F.C."/>
            <person name="Arivett B.A."/>
            <person name="Farone A.L."/>
            <person name="Berk S.G."/>
            <person name="Farone M.B."/>
        </authorList>
    </citation>
    <scope>NUCLEOTIDE SEQUENCE</scope>
    <source>
        <strain evidence="3">CC99</strain>
    </source>
</reference>
<accession>A0A0Q9YMD7</accession>
<dbReference type="STRING" id="437022.CC99x_02108"/>
<dbReference type="EMBL" id="LKHV02000001">
    <property type="protein sequence ID" value="MCS5708068.1"/>
    <property type="molecule type" value="Genomic_DNA"/>
</dbReference>
<dbReference type="Proteomes" id="UP000051494">
    <property type="component" value="Unassembled WGS sequence"/>
</dbReference>
<dbReference type="RefSeq" id="WP_057625210.1">
    <property type="nucleotide sequence ID" value="NZ_LKHV02000001.1"/>
</dbReference>
<evidence type="ECO:0000259" key="1">
    <source>
        <dbReference type="Pfam" id="PF13372"/>
    </source>
</evidence>
<dbReference type="Pfam" id="PF13372">
    <property type="entry name" value="Alginate_exp"/>
    <property type="match status" value="1"/>
</dbReference>
<evidence type="ECO:0000313" key="2">
    <source>
        <dbReference type="EMBL" id="KRG17649.1"/>
    </source>
</evidence>
<dbReference type="EMBL" id="LKHV01000013">
    <property type="protein sequence ID" value="KRG17649.1"/>
    <property type="molecule type" value="Genomic_DNA"/>
</dbReference>
<dbReference type="OrthoDB" id="9767539at2"/>
<name>A0A0Q9YMD7_9GAMM</name>
<proteinExistence type="predicted"/>
<dbReference type="AlphaFoldDB" id="A0A0Q9YMD7"/>
<sequence>MPCCTVKHLSHVFCASIIACYSIPSFSAYQSIYHKPEQQANSFLDILKEGHASLYFRGRYEYANDDSPQPDSNPIDPISFKSSRAYTLTSRLAYTTAHMCNFWGLMEFNNVSSYWNKHHNSGAFTTPQRKEFTEIPDAKGTSLNQALIAYQGLYNTQLILGRQKIKLDNGRYVGSVDFRQTPQSFDAITIENKYITGLELFYSYIDSVNTVLQNQDTALFAKRSNHTHLFNSSYDIYPFGTITGYFYYIKDQAVASLSSSTYGLRYNGAIDLQRAKFLFVSEYAFQSSNSYNPVDYNAEYYLVEGAFSHPICDIGLGYEWLEGNKLSTGKAFMTPLSDYHIFNGWADRFSVTPALGLTDFYLYANARYRQIEFEAAYHNFHAEANSTKFGHEIDLGLSYSFLKYYKIYAGLADFRGKTSNNIADSQRFWLSLSAEIA</sequence>
<keyword evidence="4" id="KW-1185">Reference proteome</keyword>
<evidence type="ECO:0000313" key="3">
    <source>
        <dbReference type="EMBL" id="MCS5708068.1"/>
    </source>
</evidence>
<dbReference type="InterPro" id="IPR023614">
    <property type="entry name" value="Porin_dom_sf"/>
</dbReference>
<gene>
    <name evidence="3" type="ORF">CC99x_004030</name>
    <name evidence="2" type="ORF">CC99x_02108</name>
</gene>
<feature type="domain" description="Alginate export" evidence="1">
    <location>
        <begin position="121"/>
        <end position="307"/>
    </location>
</feature>
<dbReference type="InterPro" id="IPR025388">
    <property type="entry name" value="Alginate_export_dom"/>
</dbReference>
<dbReference type="Gene3D" id="2.40.160.10">
    <property type="entry name" value="Porin"/>
    <property type="match status" value="1"/>
</dbReference>
<evidence type="ECO:0000313" key="4">
    <source>
        <dbReference type="Proteomes" id="UP000051494"/>
    </source>
</evidence>
<comment type="caution">
    <text evidence="2">The sequence shown here is derived from an EMBL/GenBank/DDBJ whole genome shotgun (WGS) entry which is preliminary data.</text>
</comment>